<comment type="caution">
    <text evidence="2">The sequence shown here is derived from an EMBL/GenBank/DDBJ whole genome shotgun (WGS) entry which is preliminary data.</text>
</comment>
<feature type="domain" description="SseB protein N-terminal" evidence="1">
    <location>
        <begin position="170"/>
        <end position="281"/>
    </location>
</feature>
<proteinExistence type="predicted"/>
<name>A0A927YRA0_9FIRM</name>
<evidence type="ECO:0000259" key="1">
    <source>
        <dbReference type="Pfam" id="PF07179"/>
    </source>
</evidence>
<dbReference type="InterPro" id="IPR009839">
    <property type="entry name" value="SseB_N"/>
</dbReference>
<evidence type="ECO:0000313" key="3">
    <source>
        <dbReference type="Proteomes" id="UP000766246"/>
    </source>
</evidence>
<reference evidence="2" key="1">
    <citation type="submission" date="2019-04" db="EMBL/GenBank/DDBJ databases">
        <title>Evolution of Biomass-Degrading Anaerobic Consortia Revealed by Metagenomics.</title>
        <authorList>
            <person name="Peng X."/>
        </authorList>
    </citation>
    <scope>NUCLEOTIDE SEQUENCE</scope>
    <source>
        <strain evidence="2">SIG311</strain>
    </source>
</reference>
<sequence>MGLFDKKKKEKAAAEAAENIKLEDADVTASVDTNRRFSVIVDGVTTMLDGNGSIVSGSLFGKVVKGDKVYVYMAGAPAVECEIQAIEAKLEEKTSIVDEASDTKVSLQLTLPDEVQLKKYSVITNVPPQDKVNPKVSVENPALAGIINGMTTYGTDNGFHATVAYHVSHGHFLTPIKMDAEPEVNEKGVAVIKKDTRIGFYMLKSQIKLAGTPEDKDSMVLPLFTDWNSLRRWEGLSKDGQKVHTQILSFQDVYALLKRGDAYAGIAINPFNPVPCTLPIPYLDTITGTPGYQAEFAPKTEAGGHVKEEKIPAGKKILLGVPKDGEETSAIRAKLLEYGQAHDDIYSISFLTKVEEDTKIVRHLVVLEFPEDYTPENMKPHMEAIYQSLAPIAKEINQIEYAIKGKIPAIDNVVAEHALQMVVYTK</sequence>
<dbReference type="Proteomes" id="UP000766246">
    <property type="component" value="Unassembled WGS sequence"/>
</dbReference>
<dbReference type="EMBL" id="SVER01000029">
    <property type="protein sequence ID" value="MBE5920298.1"/>
    <property type="molecule type" value="Genomic_DNA"/>
</dbReference>
<dbReference type="AlphaFoldDB" id="A0A927YRA0"/>
<dbReference type="Pfam" id="PF07179">
    <property type="entry name" value="SseB"/>
    <property type="match status" value="1"/>
</dbReference>
<evidence type="ECO:0000313" key="2">
    <source>
        <dbReference type="EMBL" id="MBE5920298.1"/>
    </source>
</evidence>
<gene>
    <name evidence="2" type="ORF">E7272_10705</name>
</gene>
<accession>A0A927YRA0</accession>
<protein>
    <submittedName>
        <fullName evidence="2">SseB family protein</fullName>
    </submittedName>
</protein>
<organism evidence="2 3">
    <name type="scientific">Pseudobutyrivibrio ruminis</name>
    <dbReference type="NCBI Taxonomy" id="46206"/>
    <lineage>
        <taxon>Bacteria</taxon>
        <taxon>Bacillati</taxon>
        <taxon>Bacillota</taxon>
        <taxon>Clostridia</taxon>
        <taxon>Lachnospirales</taxon>
        <taxon>Lachnospiraceae</taxon>
        <taxon>Pseudobutyrivibrio</taxon>
    </lineage>
</organism>